<dbReference type="SUPFAM" id="SSF55797">
    <property type="entry name" value="PR-1-like"/>
    <property type="match status" value="1"/>
</dbReference>
<organism evidence="3 4">
    <name type="scientific">Streptomyces spectabilis</name>
    <dbReference type="NCBI Taxonomy" id="68270"/>
    <lineage>
        <taxon>Bacteria</taxon>
        <taxon>Bacillati</taxon>
        <taxon>Actinomycetota</taxon>
        <taxon>Actinomycetes</taxon>
        <taxon>Kitasatosporales</taxon>
        <taxon>Streptomycetaceae</taxon>
        <taxon>Streptomyces</taxon>
    </lineage>
</organism>
<evidence type="ECO:0000313" key="4">
    <source>
        <dbReference type="Proteomes" id="UP000316806"/>
    </source>
</evidence>
<feature type="domain" description="SCP" evidence="2">
    <location>
        <begin position="54"/>
        <end position="159"/>
    </location>
</feature>
<keyword evidence="1" id="KW-0732">Signal</keyword>
<gene>
    <name evidence="3" type="ORF">FH965_02525</name>
</gene>
<evidence type="ECO:0000256" key="1">
    <source>
        <dbReference type="SAM" id="SignalP"/>
    </source>
</evidence>
<dbReference type="Proteomes" id="UP000316806">
    <property type="component" value="Chromosome"/>
</dbReference>
<dbReference type="Gene3D" id="3.40.33.10">
    <property type="entry name" value="CAP"/>
    <property type="match status" value="1"/>
</dbReference>
<sequence>MCALTAVLASASPLATAAPAATAAPTTTVSAAAADAALAEKAEDFPDVDFIVCEVNKERVLNGLSPLAISDRASGVARGHAADMDKMKRLTSIGSDGRNVRDRLNDAALYSSNIAEFMFNGYNHNGYFADMATDNTPSNSFYKALMSSDIVAFGMGYENLYTDVILLGYHRRLGVRPPVCTSS</sequence>
<dbReference type="EMBL" id="CP040916">
    <property type="protein sequence ID" value="QDQ09573.1"/>
    <property type="molecule type" value="Genomic_DNA"/>
</dbReference>
<feature type="chain" id="PRO_5039675441" description="SCP domain-containing protein" evidence="1">
    <location>
        <begin position="18"/>
        <end position="183"/>
    </location>
</feature>
<dbReference type="InterPro" id="IPR035940">
    <property type="entry name" value="CAP_sf"/>
</dbReference>
<protein>
    <recommendedName>
        <fullName evidence="2">SCP domain-containing protein</fullName>
    </recommendedName>
</protein>
<evidence type="ECO:0000313" key="3">
    <source>
        <dbReference type="EMBL" id="QDQ09573.1"/>
    </source>
</evidence>
<evidence type="ECO:0000259" key="2">
    <source>
        <dbReference type="Pfam" id="PF00188"/>
    </source>
</evidence>
<name>A0A516R1N5_STRST</name>
<dbReference type="InterPro" id="IPR014044">
    <property type="entry name" value="CAP_dom"/>
</dbReference>
<accession>A0A516R1N5</accession>
<feature type="signal peptide" evidence="1">
    <location>
        <begin position="1"/>
        <end position="17"/>
    </location>
</feature>
<reference evidence="3 4" key="1">
    <citation type="journal article" date="2019" name="J. Ind. Microbiol. Biotechnol.">
        <title>The complete genomic sequence of Streptomyces spectabilis NRRL-2792 and identification of secondary metabolite biosynthetic gene clusters.</title>
        <authorList>
            <person name="Sinha A."/>
            <person name="Phillips-Salemka S."/>
            <person name="Niraula T.A."/>
            <person name="Short K.A."/>
            <person name="Niraula N.P."/>
        </authorList>
    </citation>
    <scope>NUCLEOTIDE SEQUENCE [LARGE SCALE GENOMIC DNA]</scope>
    <source>
        <strain evidence="3 4">NRRL 2792</strain>
    </source>
</reference>
<dbReference type="Pfam" id="PF00188">
    <property type="entry name" value="CAP"/>
    <property type="match status" value="1"/>
</dbReference>
<dbReference type="AlphaFoldDB" id="A0A516R1N5"/>
<proteinExistence type="predicted"/>